<keyword evidence="2 4" id="KW-0442">Lipid degradation</keyword>
<dbReference type="GO" id="GO:0046486">
    <property type="term" value="P:glycerolipid metabolic process"/>
    <property type="evidence" value="ECO:0007669"/>
    <property type="project" value="UniProtKB-ARBA"/>
</dbReference>
<accession>A0A6A6DFZ7</accession>
<dbReference type="GO" id="GO:0047499">
    <property type="term" value="F:calcium-independent phospholipase A2 activity"/>
    <property type="evidence" value="ECO:0007669"/>
    <property type="project" value="TreeGrafter"/>
</dbReference>
<dbReference type="GO" id="GO:0016042">
    <property type="term" value="P:lipid catabolic process"/>
    <property type="evidence" value="ECO:0007669"/>
    <property type="project" value="UniProtKB-UniRule"/>
</dbReference>
<keyword evidence="1 4" id="KW-0378">Hydrolase</keyword>
<gene>
    <name evidence="6" type="ORF">K469DRAFT_383514</name>
</gene>
<dbReference type="InterPro" id="IPR002641">
    <property type="entry name" value="PNPLA_dom"/>
</dbReference>
<dbReference type="GO" id="GO:0016020">
    <property type="term" value="C:membrane"/>
    <property type="evidence" value="ECO:0007669"/>
    <property type="project" value="TreeGrafter"/>
</dbReference>
<dbReference type="PANTHER" id="PTHR24185:SF1">
    <property type="entry name" value="CALCIUM-INDEPENDENT PHOSPHOLIPASE A2-GAMMA"/>
    <property type="match status" value="1"/>
</dbReference>
<keyword evidence="7" id="KW-1185">Reference proteome</keyword>
<dbReference type="GO" id="GO:0019369">
    <property type="term" value="P:arachidonate metabolic process"/>
    <property type="evidence" value="ECO:0007669"/>
    <property type="project" value="TreeGrafter"/>
</dbReference>
<evidence type="ECO:0000259" key="5">
    <source>
        <dbReference type="PROSITE" id="PS51635"/>
    </source>
</evidence>
<evidence type="ECO:0000256" key="3">
    <source>
        <dbReference type="ARBA" id="ARBA00023098"/>
    </source>
</evidence>
<evidence type="ECO:0000313" key="7">
    <source>
        <dbReference type="Proteomes" id="UP000800200"/>
    </source>
</evidence>
<protein>
    <submittedName>
        <fullName evidence="6">FabD/lysophospholipase-like protein</fullName>
    </submittedName>
</protein>
<feature type="active site" description="Nucleophile" evidence="4">
    <location>
        <position position="100"/>
    </location>
</feature>
<dbReference type="SUPFAM" id="SSF52151">
    <property type="entry name" value="FabD/lysophospholipase-like"/>
    <property type="match status" value="1"/>
</dbReference>
<evidence type="ECO:0000256" key="1">
    <source>
        <dbReference type="ARBA" id="ARBA00022801"/>
    </source>
</evidence>
<dbReference type="InterPro" id="IPR016035">
    <property type="entry name" value="Acyl_Trfase/lysoPLipase"/>
</dbReference>
<feature type="short sequence motif" description="GXGXXG" evidence="4">
    <location>
        <begin position="64"/>
        <end position="69"/>
    </location>
</feature>
<dbReference type="EMBL" id="ML994698">
    <property type="protein sequence ID" value="KAF2176910.1"/>
    <property type="molecule type" value="Genomic_DNA"/>
</dbReference>
<evidence type="ECO:0000256" key="4">
    <source>
        <dbReference type="PROSITE-ProRule" id="PRU01161"/>
    </source>
</evidence>
<dbReference type="PROSITE" id="PS51635">
    <property type="entry name" value="PNPLA"/>
    <property type="match status" value="1"/>
</dbReference>
<dbReference type="PANTHER" id="PTHR24185">
    <property type="entry name" value="CALCIUM-INDEPENDENT PHOSPHOLIPASE A2-GAMMA"/>
    <property type="match status" value="1"/>
</dbReference>
<dbReference type="Gene3D" id="3.40.1090.10">
    <property type="entry name" value="Cytosolic phospholipase A2 catalytic domain"/>
    <property type="match status" value="1"/>
</dbReference>
<dbReference type="AlphaFoldDB" id="A0A6A6DFZ7"/>
<sequence length="453" mass="50251">MLPCKHGICNTCLVVIGERDPNVDSRLIVVPSCSLHHPPREFEPPLEFLKLPYHIGRRILSLDGGGVRGIVELSILTAIEKELGGDIPVRCFFDLIGGTSTGGLLAIGLGIGNWTLGESKDRLTDLMSRIFTSKSEWQPVQMWKEIWMGGTYSPRAFEEAVNAAFGDLSKQRMIGSRARGSPAAATKVFVTATIGNNKQGIVITNYAQQLEKDQANKDFTIREAALATCAAPIYFPPLLRHSTEYWDGGISFNNPSMAAASEGEHIWPSTKQTVPDLLLSIGNGWSTVKMASPRKPTNPIASKITALQKCLYQQMESEEVWDKSFGNMQNLHPRQYVRLNPKVSDGLPQIDDLQALKNGSLENIASRYLQEENTRRRITDVCRVLVATSFYFDITQRPYRNESGQFIIRGEIFCRFSNGSSTCKGLGQIIRRLHNPRIELTTPGRGAGILKTL</sequence>
<feature type="short sequence motif" description="DGA/G" evidence="4">
    <location>
        <begin position="247"/>
        <end position="249"/>
    </location>
</feature>
<feature type="active site" description="Proton acceptor" evidence="4">
    <location>
        <position position="247"/>
    </location>
</feature>
<feature type="short sequence motif" description="GXSXG" evidence="4">
    <location>
        <begin position="98"/>
        <end position="102"/>
    </location>
</feature>
<reference evidence="6" key="1">
    <citation type="journal article" date="2020" name="Stud. Mycol.">
        <title>101 Dothideomycetes genomes: a test case for predicting lifestyles and emergence of pathogens.</title>
        <authorList>
            <person name="Haridas S."/>
            <person name="Albert R."/>
            <person name="Binder M."/>
            <person name="Bloem J."/>
            <person name="Labutti K."/>
            <person name="Salamov A."/>
            <person name="Andreopoulos B."/>
            <person name="Baker S."/>
            <person name="Barry K."/>
            <person name="Bills G."/>
            <person name="Bluhm B."/>
            <person name="Cannon C."/>
            <person name="Castanera R."/>
            <person name="Culley D."/>
            <person name="Daum C."/>
            <person name="Ezra D."/>
            <person name="Gonzalez J."/>
            <person name="Henrissat B."/>
            <person name="Kuo A."/>
            <person name="Liang C."/>
            <person name="Lipzen A."/>
            <person name="Lutzoni F."/>
            <person name="Magnuson J."/>
            <person name="Mondo S."/>
            <person name="Nolan M."/>
            <person name="Ohm R."/>
            <person name="Pangilinan J."/>
            <person name="Park H.-J."/>
            <person name="Ramirez L."/>
            <person name="Alfaro M."/>
            <person name="Sun H."/>
            <person name="Tritt A."/>
            <person name="Yoshinaga Y."/>
            <person name="Zwiers L.-H."/>
            <person name="Turgeon B."/>
            <person name="Goodwin S."/>
            <person name="Spatafora J."/>
            <person name="Crous P."/>
            <person name="Grigoriev I."/>
        </authorList>
    </citation>
    <scope>NUCLEOTIDE SEQUENCE</scope>
    <source>
        <strain evidence="6">CBS 207.26</strain>
    </source>
</reference>
<keyword evidence="3 4" id="KW-0443">Lipid metabolism</keyword>
<evidence type="ECO:0000256" key="2">
    <source>
        <dbReference type="ARBA" id="ARBA00022963"/>
    </source>
</evidence>
<dbReference type="CDD" id="cd07199">
    <property type="entry name" value="Pat17_PNPLA8_PNPLA9_like"/>
    <property type="match status" value="1"/>
</dbReference>
<feature type="domain" description="PNPLA" evidence="5">
    <location>
        <begin position="60"/>
        <end position="260"/>
    </location>
</feature>
<proteinExistence type="predicted"/>
<dbReference type="Proteomes" id="UP000800200">
    <property type="component" value="Unassembled WGS sequence"/>
</dbReference>
<evidence type="ECO:0000313" key="6">
    <source>
        <dbReference type="EMBL" id="KAF2176910.1"/>
    </source>
</evidence>
<organism evidence="6 7">
    <name type="scientific">Zopfia rhizophila CBS 207.26</name>
    <dbReference type="NCBI Taxonomy" id="1314779"/>
    <lineage>
        <taxon>Eukaryota</taxon>
        <taxon>Fungi</taxon>
        <taxon>Dikarya</taxon>
        <taxon>Ascomycota</taxon>
        <taxon>Pezizomycotina</taxon>
        <taxon>Dothideomycetes</taxon>
        <taxon>Dothideomycetes incertae sedis</taxon>
        <taxon>Zopfiaceae</taxon>
        <taxon>Zopfia</taxon>
    </lineage>
</organism>
<name>A0A6A6DFZ7_9PEZI</name>
<dbReference type="OrthoDB" id="194358at2759"/>
<dbReference type="Pfam" id="PF01734">
    <property type="entry name" value="Patatin"/>
    <property type="match status" value="1"/>
</dbReference>